<sequence length="179" mass="19985">MTVQQQPPATARLSELDAWRGYTAVHAQLAAHMARELTRATGLSEADHQVLDALLDAPSARMRALELRWTLQWEKSRLSHQVARMRSRGLLERDACTEDARGWDISLTAAGRQAATRAREVREESVRRLVVETLGAERLAHFAEAATLLAARLQQAAEQDPDCRAARAALHPEHPERSE</sequence>
<accession>A0ABW2P6L7</accession>
<comment type="caution">
    <text evidence="3">The sequence shown here is derived from an EMBL/GenBank/DDBJ whole genome shotgun (WGS) entry which is preliminary data.</text>
</comment>
<dbReference type="PROSITE" id="PS50995">
    <property type="entry name" value="HTH_MARR_2"/>
    <property type="match status" value="1"/>
</dbReference>
<evidence type="ECO:0000259" key="2">
    <source>
        <dbReference type="PROSITE" id="PS50995"/>
    </source>
</evidence>
<name>A0ABW2P6L7_9ACTN</name>
<organism evidence="3 4">
    <name type="scientific">Sphaerisporangium rhizosphaerae</name>
    <dbReference type="NCBI Taxonomy" id="2269375"/>
    <lineage>
        <taxon>Bacteria</taxon>
        <taxon>Bacillati</taxon>
        <taxon>Actinomycetota</taxon>
        <taxon>Actinomycetes</taxon>
        <taxon>Streptosporangiales</taxon>
        <taxon>Streptosporangiaceae</taxon>
        <taxon>Sphaerisporangium</taxon>
    </lineage>
</organism>
<evidence type="ECO:0000313" key="4">
    <source>
        <dbReference type="Proteomes" id="UP001596496"/>
    </source>
</evidence>
<dbReference type="InterPro" id="IPR036390">
    <property type="entry name" value="WH_DNA-bd_sf"/>
</dbReference>
<dbReference type="PANTHER" id="PTHR33164">
    <property type="entry name" value="TRANSCRIPTIONAL REGULATOR, MARR FAMILY"/>
    <property type="match status" value="1"/>
</dbReference>
<proteinExistence type="predicted"/>
<protein>
    <submittedName>
        <fullName evidence="3">MarR family winged helix-turn-helix transcriptional regulator</fullName>
    </submittedName>
</protein>
<gene>
    <name evidence="3" type="ORF">ACFQSB_21250</name>
</gene>
<evidence type="ECO:0000256" key="1">
    <source>
        <dbReference type="SAM" id="MobiDB-lite"/>
    </source>
</evidence>
<dbReference type="Gene3D" id="1.10.10.10">
    <property type="entry name" value="Winged helix-like DNA-binding domain superfamily/Winged helix DNA-binding domain"/>
    <property type="match status" value="1"/>
</dbReference>
<evidence type="ECO:0000313" key="3">
    <source>
        <dbReference type="EMBL" id="MFC7384753.1"/>
    </source>
</evidence>
<reference evidence="4" key="1">
    <citation type="journal article" date="2019" name="Int. J. Syst. Evol. Microbiol.">
        <title>The Global Catalogue of Microorganisms (GCM) 10K type strain sequencing project: providing services to taxonomists for standard genome sequencing and annotation.</title>
        <authorList>
            <consortium name="The Broad Institute Genomics Platform"/>
            <consortium name="The Broad Institute Genome Sequencing Center for Infectious Disease"/>
            <person name="Wu L."/>
            <person name="Ma J."/>
        </authorList>
    </citation>
    <scope>NUCLEOTIDE SEQUENCE [LARGE SCALE GENOMIC DNA]</scope>
    <source>
        <strain evidence="4">CECT 7649</strain>
    </source>
</reference>
<dbReference type="Proteomes" id="UP001596496">
    <property type="component" value="Unassembled WGS sequence"/>
</dbReference>
<dbReference type="PANTHER" id="PTHR33164:SF99">
    <property type="entry name" value="MARR FAMILY REGULATORY PROTEIN"/>
    <property type="match status" value="1"/>
</dbReference>
<feature type="domain" description="HTH marR-type" evidence="2">
    <location>
        <begin position="15"/>
        <end position="151"/>
    </location>
</feature>
<feature type="region of interest" description="Disordered" evidence="1">
    <location>
        <begin position="160"/>
        <end position="179"/>
    </location>
</feature>
<dbReference type="InterPro" id="IPR039422">
    <property type="entry name" value="MarR/SlyA-like"/>
</dbReference>
<dbReference type="InterPro" id="IPR000835">
    <property type="entry name" value="HTH_MarR-typ"/>
</dbReference>
<dbReference type="EMBL" id="JBHTCG010000014">
    <property type="protein sequence ID" value="MFC7384753.1"/>
    <property type="molecule type" value="Genomic_DNA"/>
</dbReference>
<dbReference type="InterPro" id="IPR036388">
    <property type="entry name" value="WH-like_DNA-bd_sf"/>
</dbReference>
<dbReference type="SUPFAM" id="SSF46785">
    <property type="entry name" value="Winged helix' DNA-binding domain"/>
    <property type="match status" value="1"/>
</dbReference>
<feature type="compositionally biased region" description="Basic and acidic residues" evidence="1">
    <location>
        <begin position="161"/>
        <end position="179"/>
    </location>
</feature>
<keyword evidence="4" id="KW-1185">Reference proteome</keyword>
<dbReference type="RefSeq" id="WP_380828597.1">
    <property type="nucleotide sequence ID" value="NZ_JBHTCG010000014.1"/>
</dbReference>
<dbReference type="SMART" id="SM00347">
    <property type="entry name" value="HTH_MARR"/>
    <property type="match status" value="1"/>
</dbReference>